<dbReference type="PIRSF" id="PIRSF001227">
    <property type="entry name" value="Pen_acylase"/>
    <property type="match status" value="1"/>
</dbReference>
<dbReference type="PANTHER" id="PTHR34218:SF4">
    <property type="entry name" value="ACYL-HOMOSERINE LACTONE ACYLASE QUIP"/>
    <property type="match status" value="1"/>
</dbReference>
<keyword evidence="3" id="KW-0865">Zymogen</keyword>
<keyword evidence="5" id="KW-0106">Calcium</keyword>
<dbReference type="GO" id="GO:0046872">
    <property type="term" value="F:metal ion binding"/>
    <property type="evidence" value="ECO:0007669"/>
    <property type="project" value="UniProtKB-KW"/>
</dbReference>
<accession>A0A2N3PUN0</accession>
<dbReference type="Gene3D" id="2.30.120.10">
    <property type="match status" value="1"/>
</dbReference>
<dbReference type="InterPro" id="IPR023343">
    <property type="entry name" value="Penicillin_amidase_dom1"/>
</dbReference>
<comment type="similarity">
    <text evidence="1">Belongs to the peptidase S45 family.</text>
</comment>
<evidence type="ECO:0000313" key="6">
    <source>
        <dbReference type="EMBL" id="PKU24100.1"/>
    </source>
</evidence>
<evidence type="ECO:0000313" key="7">
    <source>
        <dbReference type="Proteomes" id="UP000233293"/>
    </source>
</evidence>
<keyword evidence="2" id="KW-0378">Hydrolase</keyword>
<comment type="caution">
    <text evidence="6">The sequence shown here is derived from an EMBL/GenBank/DDBJ whole genome shotgun (WGS) entry which is preliminary data.</text>
</comment>
<feature type="binding site" evidence="5">
    <location>
        <position position="337"/>
    </location>
    <ligand>
        <name>Ca(2+)</name>
        <dbReference type="ChEBI" id="CHEBI:29108"/>
    </ligand>
</feature>
<dbReference type="SUPFAM" id="SSF56235">
    <property type="entry name" value="N-terminal nucleophile aminohydrolases (Ntn hydrolases)"/>
    <property type="match status" value="1"/>
</dbReference>
<dbReference type="PANTHER" id="PTHR34218">
    <property type="entry name" value="PEPTIDASE S45 PENICILLIN AMIDASE"/>
    <property type="match status" value="1"/>
</dbReference>
<dbReference type="GO" id="GO:0017000">
    <property type="term" value="P:antibiotic biosynthetic process"/>
    <property type="evidence" value="ECO:0007669"/>
    <property type="project" value="InterPro"/>
</dbReference>
<dbReference type="InterPro" id="IPR002692">
    <property type="entry name" value="S45"/>
</dbReference>
<dbReference type="Proteomes" id="UP000233293">
    <property type="component" value="Unassembled WGS sequence"/>
</dbReference>
<comment type="cofactor">
    <cofactor evidence="5">
        <name>Ca(2+)</name>
        <dbReference type="ChEBI" id="CHEBI:29108"/>
    </cofactor>
    <text evidence="5">Binds 1 Ca(2+) ion per dimer.</text>
</comment>
<dbReference type="EMBL" id="PIUM01000014">
    <property type="protein sequence ID" value="PKU24100.1"/>
    <property type="molecule type" value="Genomic_DNA"/>
</dbReference>
<feature type="active site" description="Nucleophile" evidence="4">
    <location>
        <position position="262"/>
    </location>
</feature>
<dbReference type="Pfam" id="PF01804">
    <property type="entry name" value="Penicil_amidase"/>
    <property type="match status" value="1"/>
</dbReference>
<proteinExistence type="inferred from homology"/>
<sequence length="782" mass="85345">MTIGNDIDDAINQLSNGDMMNLSTIKTFADTAYGLAIATGIIARGLFRSPHPMTTEQRLATLPRIGLPVAAPVTIHWDDHQIPFIEADSDDDLAVALGVVHAHLRLGQIEVMRRLAFGRVAEMIGPLGIEIDRSLRLMDFGRAVPEIIAGLPETTRRWADGFVRGLNHHLAHAPALPHEFSLLGLKPEPWTLTDLFTLTRLSSADISWLVWVRLLRTRARMAPREWRQLWPRLLTGGSPCTFAATTGDIAEQALAASTRSGSNSSAVAANRSITGAPMIASDPHLPLGLPNPWLIAAVKSPSIHAAGLMMPGLPFIALGRNRTIAWGGTSLHAQGSDLFDISRLPPDDFAERTEIIRVRGAGRRALKLRESPLGPVVSDGALLKNPYPTALRWIGHRPSDEIGAMLAVAKAENWEMFRSALGGFAVSGLNMVFAGSEGRIAHCMAAHLPRRPAEYPTDLVLSPEAVKNWDDIVAGRDLPTRIDPPDGFVASANERPPRSDFPLGFFFAPNDRAQRLAVLLGGAGKLATDDLKRLQQDVLAPGVLPLRDLLLHRLPHRKRSAGQHRLIETLRQWDGSYDHRQSGSLAFEILLAETVAALGGSSRIKPYQTVWMAQSLLTEDLLETNPEILAHAIEQALAPASRRLSRLGSWGGVHRIRLQHFLGRLPLLGRRYRLADFPADGGNNTVHKTGHSVSSGRHTVSFGSCARHISDLADLDANQFVLLGGQDGWLGSANFADQVELWRRGGYITVPLRPETARTRFRHKTVLQPASAPITQTPEPPA</sequence>
<keyword evidence="5" id="KW-0479">Metal-binding</keyword>
<dbReference type="GO" id="GO:0016811">
    <property type="term" value="F:hydrolase activity, acting on carbon-nitrogen (but not peptide) bonds, in linear amides"/>
    <property type="evidence" value="ECO:0007669"/>
    <property type="project" value="InterPro"/>
</dbReference>
<dbReference type="InterPro" id="IPR014395">
    <property type="entry name" value="Pen/GL7ACA/AHL_acylase"/>
</dbReference>
<dbReference type="Gene3D" id="1.10.1400.10">
    <property type="match status" value="1"/>
</dbReference>
<evidence type="ECO:0000256" key="1">
    <source>
        <dbReference type="ARBA" id="ARBA00006586"/>
    </source>
</evidence>
<dbReference type="Gene3D" id="1.10.439.10">
    <property type="entry name" value="Penicillin Amidohydrolase, domain 1"/>
    <property type="match status" value="1"/>
</dbReference>
<dbReference type="AlphaFoldDB" id="A0A2N3PUN0"/>
<dbReference type="InterPro" id="IPR043147">
    <property type="entry name" value="Penicillin_amidase_A-knob"/>
</dbReference>
<evidence type="ECO:0000256" key="4">
    <source>
        <dbReference type="PIRSR" id="PIRSR001227-1"/>
    </source>
</evidence>
<keyword evidence="7" id="KW-1185">Reference proteome</keyword>
<organism evidence="6 7">
    <name type="scientific">Telmatospirillum siberiense</name>
    <dbReference type="NCBI Taxonomy" id="382514"/>
    <lineage>
        <taxon>Bacteria</taxon>
        <taxon>Pseudomonadati</taxon>
        <taxon>Pseudomonadota</taxon>
        <taxon>Alphaproteobacteria</taxon>
        <taxon>Rhodospirillales</taxon>
        <taxon>Rhodospirillaceae</taxon>
        <taxon>Telmatospirillum</taxon>
    </lineage>
</organism>
<reference evidence="7" key="1">
    <citation type="submission" date="2017-12" db="EMBL/GenBank/DDBJ databases">
        <title>Draft genome sequence of Telmatospirillum siberiense 26-4b1T, an acidotolerant peatland alphaproteobacterium potentially involved in sulfur cycling.</title>
        <authorList>
            <person name="Hausmann B."/>
            <person name="Pjevac P."/>
            <person name="Schreck K."/>
            <person name="Herbold C.W."/>
            <person name="Daims H."/>
            <person name="Wagner M."/>
            <person name="Pester M."/>
            <person name="Loy A."/>
        </authorList>
    </citation>
    <scope>NUCLEOTIDE SEQUENCE [LARGE SCALE GENOMIC DNA]</scope>
    <source>
        <strain evidence="7">26-4b1</strain>
    </source>
</reference>
<name>A0A2N3PUN0_9PROT</name>
<evidence type="ECO:0000256" key="2">
    <source>
        <dbReference type="ARBA" id="ARBA00022801"/>
    </source>
</evidence>
<protein>
    <submittedName>
        <fullName evidence="6">Penicillin acylase family protein</fullName>
    </submittedName>
</protein>
<evidence type="ECO:0000256" key="3">
    <source>
        <dbReference type="ARBA" id="ARBA00023145"/>
    </source>
</evidence>
<dbReference type="InterPro" id="IPR043146">
    <property type="entry name" value="Penicillin_amidase_N_B-knob"/>
</dbReference>
<dbReference type="InterPro" id="IPR029055">
    <property type="entry name" value="Ntn_hydrolases_N"/>
</dbReference>
<dbReference type="Gene3D" id="3.60.20.10">
    <property type="entry name" value="Glutamine Phosphoribosylpyrophosphate, subunit 1, domain 1"/>
    <property type="match status" value="1"/>
</dbReference>
<evidence type="ECO:0000256" key="5">
    <source>
        <dbReference type="PIRSR" id="PIRSR001227-2"/>
    </source>
</evidence>
<gene>
    <name evidence="6" type="ORF">CWS72_13465</name>
</gene>